<name>A0A7Y9RS70_9ACTN</name>
<dbReference type="AlphaFoldDB" id="A0A7Y9RS70"/>
<comment type="caution">
    <text evidence="1">The sequence shown here is derived from an EMBL/GenBank/DDBJ whole genome shotgun (WGS) entry which is preliminary data.</text>
</comment>
<accession>A0A7Y9RS70</accession>
<dbReference type="EMBL" id="JACCAC010000001">
    <property type="protein sequence ID" value="NYG55641.1"/>
    <property type="molecule type" value="Genomic_DNA"/>
</dbReference>
<sequence>MRNPVLVPAVVATALLVALAVAAVVVTSRPVEGGAAPLAVRAAGTPAAPAAAPAPRGAGRARPLSPGDLLRAWDARRGRAWAAGDLPALRALYTAGSATAAADLRMLRAWRARGLRVTGLRPEVLEVSVLHRGPGRLVLRVTDRWPRAVAAGRGTRRLLPAAPVATRRVELHRSTAGGSDASRWQVVEVRPAG</sequence>
<dbReference type="RefSeq" id="WP_179518050.1">
    <property type="nucleotide sequence ID" value="NZ_JACCAC010000001.1"/>
</dbReference>
<gene>
    <name evidence="1" type="ORF">BJ989_001945</name>
</gene>
<organism evidence="1 2">
    <name type="scientific">Nocardioides perillae</name>
    <dbReference type="NCBI Taxonomy" id="1119534"/>
    <lineage>
        <taxon>Bacteria</taxon>
        <taxon>Bacillati</taxon>
        <taxon>Actinomycetota</taxon>
        <taxon>Actinomycetes</taxon>
        <taxon>Propionibacteriales</taxon>
        <taxon>Nocardioidaceae</taxon>
        <taxon>Nocardioides</taxon>
    </lineage>
</organism>
<protein>
    <submittedName>
        <fullName evidence="1">Uncharacterized protein</fullName>
    </submittedName>
</protein>
<dbReference type="Proteomes" id="UP000544110">
    <property type="component" value="Unassembled WGS sequence"/>
</dbReference>
<keyword evidence="2" id="KW-1185">Reference proteome</keyword>
<evidence type="ECO:0000313" key="1">
    <source>
        <dbReference type="EMBL" id="NYG55641.1"/>
    </source>
</evidence>
<evidence type="ECO:0000313" key="2">
    <source>
        <dbReference type="Proteomes" id="UP000544110"/>
    </source>
</evidence>
<reference evidence="1 2" key="1">
    <citation type="submission" date="2020-07" db="EMBL/GenBank/DDBJ databases">
        <title>Sequencing the genomes of 1000 actinobacteria strains.</title>
        <authorList>
            <person name="Klenk H.-P."/>
        </authorList>
    </citation>
    <scope>NUCLEOTIDE SEQUENCE [LARGE SCALE GENOMIC DNA]</scope>
    <source>
        <strain evidence="1 2">DSM 24552</strain>
    </source>
</reference>
<proteinExistence type="predicted"/>